<evidence type="ECO:0000313" key="2">
    <source>
        <dbReference type="Proteomes" id="UP000620046"/>
    </source>
</evidence>
<evidence type="ECO:0000313" key="1">
    <source>
        <dbReference type="EMBL" id="GGA38470.1"/>
    </source>
</evidence>
<sequence length="61" mass="6598">MPVAMKNSAGHFRCDGDTIADFAALAFAMTVRRIGFASDTRSNGRAMREKLARCVSVTSVM</sequence>
<protein>
    <submittedName>
        <fullName evidence="1">Uncharacterized protein</fullName>
    </submittedName>
</protein>
<accession>A0ABQ1G7V0</accession>
<dbReference type="EMBL" id="BMJA01000002">
    <property type="protein sequence ID" value="GGA38470.1"/>
    <property type="molecule type" value="Genomic_DNA"/>
</dbReference>
<proteinExistence type="predicted"/>
<gene>
    <name evidence="1" type="ORF">GCM10010981_29600</name>
</gene>
<name>A0ABQ1G7V0_9GAMM</name>
<keyword evidence="2" id="KW-1185">Reference proteome</keyword>
<dbReference type="Proteomes" id="UP000620046">
    <property type="component" value="Unassembled WGS sequence"/>
</dbReference>
<organism evidence="1 2">
    <name type="scientific">Dyella nitratireducens</name>
    <dbReference type="NCBI Taxonomy" id="1849580"/>
    <lineage>
        <taxon>Bacteria</taxon>
        <taxon>Pseudomonadati</taxon>
        <taxon>Pseudomonadota</taxon>
        <taxon>Gammaproteobacteria</taxon>
        <taxon>Lysobacterales</taxon>
        <taxon>Rhodanobacteraceae</taxon>
        <taxon>Dyella</taxon>
    </lineage>
</organism>
<reference evidence="2" key="1">
    <citation type="journal article" date="2019" name="Int. J. Syst. Evol. Microbiol.">
        <title>The Global Catalogue of Microorganisms (GCM) 10K type strain sequencing project: providing services to taxonomists for standard genome sequencing and annotation.</title>
        <authorList>
            <consortium name="The Broad Institute Genomics Platform"/>
            <consortium name="The Broad Institute Genome Sequencing Center for Infectious Disease"/>
            <person name="Wu L."/>
            <person name="Ma J."/>
        </authorList>
    </citation>
    <scope>NUCLEOTIDE SEQUENCE [LARGE SCALE GENOMIC DNA]</scope>
    <source>
        <strain evidence="2">CGMCC 1.15439</strain>
    </source>
</reference>
<comment type="caution">
    <text evidence="1">The sequence shown here is derived from an EMBL/GenBank/DDBJ whole genome shotgun (WGS) entry which is preliminary data.</text>
</comment>